<sequence length="189" mass="20778">MQCHSKTASDFTFLGASSLVMTAGQSADHKNIALWDTLLPQKKCLVTSFACHEHSGASAILYAPLNQLLITGGKKGDVFVFDMRQRVQRDRFQAHESAVKCMALDPGEEFFVTGSADGDIKVWGLGAVRILFYSFPGEHSRSTLFRNIGMGVSHLYVDQNGRLFSCGADGSMKFRQLPDRGINNIINTI</sequence>
<dbReference type="PANTHER" id="PTHR13950">
    <property type="entry name" value="RABCONNECTIN-RELATED"/>
    <property type="match status" value="1"/>
</dbReference>
<dbReference type="GO" id="GO:0043291">
    <property type="term" value="C:RAVE complex"/>
    <property type="evidence" value="ECO:0007669"/>
    <property type="project" value="TreeGrafter"/>
</dbReference>
<dbReference type="OrthoDB" id="342131at2759"/>
<dbReference type="PROSITE" id="PS50082">
    <property type="entry name" value="WD_REPEATS_2"/>
    <property type="match status" value="1"/>
</dbReference>
<dbReference type="GO" id="GO:0007035">
    <property type="term" value="P:vacuolar acidification"/>
    <property type="evidence" value="ECO:0007669"/>
    <property type="project" value="TreeGrafter"/>
</dbReference>
<reference evidence="2" key="1">
    <citation type="submission" date="2020-11" db="EMBL/GenBank/DDBJ databases">
        <authorList>
            <person name="Tran Van P."/>
        </authorList>
    </citation>
    <scope>NUCLEOTIDE SEQUENCE</scope>
</reference>
<dbReference type="Pfam" id="PF00400">
    <property type="entry name" value="WD40"/>
    <property type="match status" value="1"/>
</dbReference>
<dbReference type="EMBL" id="OC922434">
    <property type="protein sequence ID" value="CAD7654164.1"/>
    <property type="molecule type" value="Genomic_DNA"/>
</dbReference>
<gene>
    <name evidence="2" type="ORF">ONB1V03_LOCUS10814</name>
</gene>
<dbReference type="InterPro" id="IPR015943">
    <property type="entry name" value="WD40/YVTN_repeat-like_dom_sf"/>
</dbReference>
<keyword evidence="3" id="KW-1185">Reference proteome</keyword>
<dbReference type="Proteomes" id="UP000728032">
    <property type="component" value="Unassembled WGS sequence"/>
</dbReference>
<dbReference type="SUPFAM" id="SSF50978">
    <property type="entry name" value="WD40 repeat-like"/>
    <property type="match status" value="1"/>
</dbReference>
<dbReference type="InterPro" id="IPR052208">
    <property type="entry name" value="DmX-like/RAVE_component"/>
</dbReference>
<proteinExistence type="predicted"/>
<evidence type="ECO:0008006" key="4">
    <source>
        <dbReference type="Google" id="ProtNLM"/>
    </source>
</evidence>
<dbReference type="EMBL" id="CAJPVJ010007609">
    <property type="protein sequence ID" value="CAG2171351.1"/>
    <property type="molecule type" value="Genomic_DNA"/>
</dbReference>
<keyword evidence="1" id="KW-0853">WD repeat</keyword>
<dbReference type="AlphaFoldDB" id="A0A7R9M628"/>
<protein>
    <recommendedName>
        <fullName evidence="4">DmX-like protein 2</fullName>
    </recommendedName>
</protein>
<dbReference type="InterPro" id="IPR036322">
    <property type="entry name" value="WD40_repeat_dom_sf"/>
</dbReference>
<organism evidence="2">
    <name type="scientific">Oppiella nova</name>
    <dbReference type="NCBI Taxonomy" id="334625"/>
    <lineage>
        <taxon>Eukaryota</taxon>
        <taxon>Metazoa</taxon>
        <taxon>Ecdysozoa</taxon>
        <taxon>Arthropoda</taxon>
        <taxon>Chelicerata</taxon>
        <taxon>Arachnida</taxon>
        <taxon>Acari</taxon>
        <taxon>Acariformes</taxon>
        <taxon>Sarcoptiformes</taxon>
        <taxon>Oribatida</taxon>
        <taxon>Brachypylina</taxon>
        <taxon>Oppioidea</taxon>
        <taxon>Oppiidae</taxon>
        <taxon>Oppiella</taxon>
    </lineage>
</organism>
<evidence type="ECO:0000313" key="3">
    <source>
        <dbReference type="Proteomes" id="UP000728032"/>
    </source>
</evidence>
<feature type="repeat" description="WD" evidence="1">
    <location>
        <begin position="92"/>
        <end position="125"/>
    </location>
</feature>
<dbReference type="FunFam" id="2.130.10.10:FF:000651">
    <property type="entry name" value="RaBConnectin related"/>
    <property type="match status" value="1"/>
</dbReference>
<dbReference type="Gene3D" id="2.130.10.10">
    <property type="entry name" value="YVTN repeat-like/Quinoprotein amine dehydrogenase"/>
    <property type="match status" value="1"/>
</dbReference>
<evidence type="ECO:0000313" key="2">
    <source>
        <dbReference type="EMBL" id="CAD7654164.1"/>
    </source>
</evidence>
<evidence type="ECO:0000256" key="1">
    <source>
        <dbReference type="PROSITE-ProRule" id="PRU00221"/>
    </source>
</evidence>
<accession>A0A7R9M628</accession>
<dbReference type="SMART" id="SM00320">
    <property type="entry name" value="WD40"/>
    <property type="match status" value="3"/>
</dbReference>
<dbReference type="InterPro" id="IPR001680">
    <property type="entry name" value="WD40_rpt"/>
</dbReference>
<dbReference type="PANTHER" id="PTHR13950:SF9">
    <property type="entry name" value="RABCONNECTIN-3A"/>
    <property type="match status" value="1"/>
</dbReference>
<dbReference type="PROSITE" id="PS50294">
    <property type="entry name" value="WD_REPEATS_REGION"/>
    <property type="match status" value="1"/>
</dbReference>
<name>A0A7R9M628_9ACAR</name>